<evidence type="ECO:0000313" key="2">
    <source>
        <dbReference type="Proteomes" id="UP001216674"/>
    </source>
</evidence>
<organism evidence="1 2">
    <name type="scientific">Cupriavidus basilensis</name>
    <dbReference type="NCBI Taxonomy" id="68895"/>
    <lineage>
        <taxon>Bacteria</taxon>
        <taxon>Pseudomonadati</taxon>
        <taxon>Pseudomonadota</taxon>
        <taxon>Betaproteobacteria</taxon>
        <taxon>Burkholderiales</taxon>
        <taxon>Burkholderiaceae</taxon>
        <taxon>Cupriavidus</taxon>
    </lineage>
</organism>
<dbReference type="SUPFAM" id="SSF74650">
    <property type="entry name" value="Galactose mutarotase-like"/>
    <property type="match status" value="1"/>
</dbReference>
<dbReference type="Gene3D" id="2.70.98.10">
    <property type="match status" value="1"/>
</dbReference>
<sequence length="303" mass="33347">MQALPLSLFQGQELVQVGDEHSFLLLAPQSGGRLVRWVHCGEDILYWPDHADWSQAARVRGGNPLLFPFIARHFAEGTPGAWKDADGVVRALPNHGFARDLPFTVTQHEAGRGIAMALQSSDATRGSYPFEFTFEVTYRLLEDGLEATLRTRNTGAQALPYYAGHHFYFALAAEARAACSLAMPAAELMRQREDGSLAANGAGAASYRLDDARLQDTFHVLQAPPANPGACTLAMPHGRRLSIELDSPTPWFAVTTWSERPDSDFYCVEPWLGLPNAIHHGTGLRWLAPGQEEAAVCRLRLDR</sequence>
<dbReference type="Proteomes" id="UP001216674">
    <property type="component" value="Unassembled WGS sequence"/>
</dbReference>
<dbReference type="PANTHER" id="PTHR11122">
    <property type="entry name" value="APOSPORY-ASSOCIATED PROTEIN C-RELATED"/>
    <property type="match status" value="1"/>
</dbReference>
<dbReference type="InterPro" id="IPR014718">
    <property type="entry name" value="GH-type_carb-bd"/>
</dbReference>
<evidence type="ECO:0000313" key="1">
    <source>
        <dbReference type="EMBL" id="MDF3838109.1"/>
    </source>
</evidence>
<dbReference type="Pfam" id="PF01263">
    <property type="entry name" value="Aldose_epim"/>
    <property type="match status" value="1"/>
</dbReference>
<comment type="caution">
    <text evidence="1">The sequence shown here is derived from an EMBL/GenBank/DDBJ whole genome shotgun (WGS) entry which is preliminary data.</text>
</comment>
<proteinExistence type="predicted"/>
<dbReference type="EMBL" id="JARJLM010000559">
    <property type="protein sequence ID" value="MDF3838109.1"/>
    <property type="molecule type" value="Genomic_DNA"/>
</dbReference>
<name>A0ABT6AZQ6_9BURK</name>
<gene>
    <name evidence="1" type="ORF">P3W85_35020</name>
</gene>
<protein>
    <submittedName>
        <fullName evidence="1">Aldose epimerase</fullName>
    </submittedName>
</protein>
<keyword evidence="2" id="KW-1185">Reference proteome</keyword>
<dbReference type="InterPro" id="IPR008183">
    <property type="entry name" value="Aldose_1/G6P_1-epimerase"/>
</dbReference>
<accession>A0ABT6AZQ6</accession>
<reference evidence="1 2" key="1">
    <citation type="submission" date="2023-03" db="EMBL/GenBank/DDBJ databases">
        <title>Draft assemblies of triclosan tolerant bacteria isolated from returned activated sludge.</title>
        <authorList>
            <person name="Van Hamelsveld S."/>
        </authorList>
    </citation>
    <scope>NUCLEOTIDE SEQUENCE [LARGE SCALE GENOMIC DNA]</scope>
    <source>
        <strain evidence="1 2">GW210010_S58</strain>
    </source>
</reference>
<dbReference type="RefSeq" id="WP_276268134.1">
    <property type="nucleotide sequence ID" value="NZ_JARJLM010000559.1"/>
</dbReference>
<dbReference type="InterPro" id="IPR011013">
    <property type="entry name" value="Gal_mutarotase_sf_dom"/>
</dbReference>
<dbReference type="PANTHER" id="PTHR11122:SF13">
    <property type="entry name" value="GLUCOSE-6-PHOSPHATE 1-EPIMERASE"/>
    <property type="match status" value="1"/>
</dbReference>